<dbReference type="InterPro" id="IPR010985">
    <property type="entry name" value="Ribbon_hlx_hlx"/>
</dbReference>
<keyword evidence="4 8" id="KW-0479">Metal-binding</keyword>
<dbReference type="InterPro" id="IPR050192">
    <property type="entry name" value="CopG/NikR_regulator"/>
</dbReference>
<feature type="domain" description="Transcription factor NikR nickel binding C-terminal" evidence="10">
    <location>
        <begin position="63"/>
        <end position="124"/>
    </location>
</feature>
<keyword evidence="3 8" id="KW-0533">Nickel</keyword>
<evidence type="ECO:0000256" key="3">
    <source>
        <dbReference type="ARBA" id="ARBA00022596"/>
    </source>
</evidence>
<comment type="cofactor">
    <cofactor evidence="8">
        <name>Ni(2+)</name>
        <dbReference type="ChEBI" id="CHEBI:49786"/>
    </cofactor>
    <text evidence="8">Binds 1 nickel ion per subunit.</text>
</comment>
<dbReference type="GO" id="GO:0003677">
    <property type="term" value="F:DNA binding"/>
    <property type="evidence" value="ECO:0007669"/>
    <property type="project" value="UniProtKB-KW"/>
</dbReference>
<dbReference type="EMBL" id="LNGF01000022">
    <property type="protein sequence ID" value="KYC47499.1"/>
    <property type="molecule type" value="Genomic_DNA"/>
</dbReference>
<comment type="function">
    <text evidence="1 8">Transcriptional regulator.</text>
</comment>
<dbReference type="PANTHER" id="PTHR34719:SF3">
    <property type="entry name" value="NICKEL-RESPONSIVE REGULATOR-RELATED"/>
    <property type="match status" value="1"/>
</dbReference>
<comment type="similarity">
    <text evidence="2 8">Belongs to the transcriptional regulatory CopG/NikR family.</text>
</comment>
<evidence type="ECO:0000259" key="10">
    <source>
        <dbReference type="Pfam" id="PF08753"/>
    </source>
</evidence>
<evidence type="ECO:0000256" key="1">
    <source>
        <dbReference type="ARBA" id="ARBA00002339"/>
    </source>
</evidence>
<keyword evidence="5 8" id="KW-0805">Transcription regulation</keyword>
<dbReference type="AlphaFoldDB" id="A0A150IK36"/>
<feature type="binding site" evidence="8">
    <location>
        <position position="84"/>
    </location>
    <ligand>
        <name>Ni(2+)</name>
        <dbReference type="ChEBI" id="CHEBI:49786"/>
    </ligand>
</feature>
<evidence type="ECO:0000256" key="6">
    <source>
        <dbReference type="ARBA" id="ARBA00023125"/>
    </source>
</evidence>
<evidence type="ECO:0000256" key="4">
    <source>
        <dbReference type="ARBA" id="ARBA00022723"/>
    </source>
</evidence>
<dbReference type="Gene3D" id="1.10.1220.10">
    <property type="entry name" value="Met repressor-like"/>
    <property type="match status" value="1"/>
</dbReference>
<evidence type="ECO:0000313" key="11">
    <source>
        <dbReference type="EMBL" id="KYC45359.1"/>
    </source>
</evidence>
<dbReference type="SUPFAM" id="SSF55021">
    <property type="entry name" value="ACT-like"/>
    <property type="match status" value="1"/>
</dbReference>
<dbReference type="Pfam" id="PF01402">
    <property type="entry name" value="RHH_1"/>
    <property type="match status" value="1"/>
</dbReference>
<proteinExistence type="inferred from homology"/>
<evidence type="ECO:0000313" key="14">
    <source>
        <dbReference type="Proteomes" id="UP000091929"/>
    </source>
</evidence>
<dbReference type="GO" id="GO:0003700">
    <property type="term" value="F:DNA-binding transcription factor activity"/>
    <property type="evidence" value="ECO:0007669"/>
    <property type="project" value="UniProtKB-UniRule"/>
</dbReference>
<evidence type="ECO:0000256" key="7">
    <source>
        <dbReference type="ARBA" id="ARBA00023163"/>
    </source>
</evidence>
<evidence type="ECO:0000313" key="13">
    <source>
        <dbReference type="EMBL" id="KYC50399.1"/>
    </source>
</evidence>
<dbReference type="Proteomes" id="UP000092401">
    <property type="component" value="Unassembled WGS sequence"/>
</dbReference>
<dbReference type="InterPro" id="IPR002145">
    <property type="entry name" value="CopG"/>
</dbReference>
<protein>
    <recommendedName>
        <fullName evidence="8">Putative nickel-responsive regulator</fullName>
    </recommendedName>
</protein>
<evidence type="ECO:0000256" key="8">
    <source>
        <dbReference type="HAMAP-Rule" id="MF_00476"/>
    </source>
</evidence>
<dbReference type="HAMAP" id="MF_00476">
    <property type="entry name" value="NikR"/>
    <property type="match status" value="1"/>
</dbReference>
<comment type="caution">
    <text evidence="11">The sequence shown here is derived from an EMBL/GenBank/DDBJ whole genome shotgun (WGS) entry which is preliminary data.</text>
</comment>
<dbReference type="Proteomes" id="UP000092403">
    <property type="component" value="Unassembled WGS sequence"/>
</dbReference>
<dbReference type="Gene3D" id="3.30.70.1150">
    <property type="entry name" value="ACT-like. Chain A, domain 2"/>
    <property type="match status" value="1"/>
</dbReference>
<name>A0A150IK36_9EURY</name>
<feature type="binding site" evidence="8">
    <location>
        <position position="92"/>
    </location>
    <ligand>
        <name>Ni(2+)</name>
        <dbReference type="ChEBI" id="CHEBI:49786"/>
    </ligand>
</feature>
<dbReference type="InterPro" id="IPR022988">
    <property type="entry name" value="Ni_resp_reg_NikR"/>
</dbReference>
<gene>
    <name evidence="11" type="ORF">APG10_00931</name>
    <name evidence="12" type="ORF">APG11_01099</name>
    <name evidence="13" type="ORF">APG12_00827</name>
</gene>
<sequence>MSVISISINDELLDKLDKLLLIKGFSTRSEIFREALRDYVTTEVWEEGKGPLVVTGMVISSKKSESPLNTIHHKYESVVETTLHTHLDDKNCLEIFILKGETKEVKEFLTELKSISGVKAVRHALLSAEV</sequence>
<evidence type="ECO:0000256" key="5">
    <source>
        <dbReference type="ARBA" id="ARBA00023015"/>
    </source>
</evidence>
<dbReference type="Proteomes" id="UP000091929">
    <property type="component" value="Unassembled WGS sequence"/>
</dbReference>
<dbReference type="InterPro" id="IPR027271">
    <property type="entry name" value="Acetolactate_synth/TF_NikR_C"/>
</dbReference>
<keyword evidence="7 8" id="KW-0804">Transcription</keyword>
<evidence type="ECO:0000259" key="9">
    <source>
        <dbReference type="Pfam" id="PF01402"/>
    </source>
</evidence>
<dbReference type="GO" id="GO:0016151">
    <property type="term" value="F:nickel cation binding"/>
    <property type="evidence" value="ECO:0007669"/>
    <property type="project" value="UniProtKB-UniRule"/>
</dbReference>
<accession>A0A150IK36</accession>
<dbReference type="GO" id="GO:0010045">
    <property type="term" value="P:response to nickel cation"/>
    <property type="evidence" value="ECO:0007669"/>
    <property type="project" value="InterPro"/>
</dbReference>
<accession>A0A150IZH8</accession>
<evidence type="ECO:0000256" key="2">
    <source>
        <dbReference type="ARBA" id="ARBA00008478"/>
    </source>
</evidence>
<evidence type="ECO:0000313" key="15">
    <source>
        <dbReference type="Proteomes" id="UP000092401"/>
    </source>
</evidence>
<evidence type="ECO:0000313" key="12">
    <source>
        <dbReference type="EMBL" id="KYC47499.1"/>
    </source>
</evidence>
<feature type="binding site" evidence="8">
    <location>
        <position position="73"/>
    </location>
    <ligand>
        <name>Ni(2+)</name>
        <dbReference type="ChEBI" id="CHEBI:49786"/>
    </ligand>
</feature>
<dbReference type="InterPro" id="IPR013321">
    <property type="entry name" value="Arc_rbn_hlx_hlx"/>
</dbReference>
<feature type="binding site" evidence="8">
    <location>
        <position position="86"/>
    </location>
    <ligand>
        <name>Ni(2+)</name>
        <dbReference type="ChEBI" id="CHEBI:49786"/>
    </ligand>
</feature>
<feature type="domain" description="Ribbon-helix-helix protein CopG" evidence="9">
    <location>
        <begin position="3"/>
        <end position="43"/>
    </location>
</feature>
<accession>A0A150IR31</accession>
<dbReference type="InterPro" id="IPR045865">
    <property type="entry name" value="ACT-like_dom_sf"/>
</dbReference>
<keyword evidence="6 8" id="KW-0238">DNA-binding</keyword>
<dbReference type="PANTHER" id="PTHR34719">
    <property type="entry name" value="NICKEL-RESPONSIVE REGULATOR"/>
    <property type="match status" value="1"/>
</dbReference>
<organism evidence="11 15">
    <name type="scientific">Candidatus Methanofastidiosum methylothiophilum</name>
    <dbReference type="NCBI Taxonomy" id="1705564"/>
    <lineage>
        <taxon>Archaea</taxon>
        <taxon>Methanobacteriati</taxon>
        <taxon>Methanobacteriota</taxon>
        <taxon>Stenosarchaea group</taxon>
        <taxon>Candidatus Methanofastidiosia</taxon>
        <taxon>Candidatus Methanofastidiosales</taxon>
        <taxon>Candidatus Methanofastidiosaceae</taxon>
        <taxon>Candidatus Methanofastidiosum</taxon>
    </lineage>
</organism>
<reference evidence="14 15" key="1">
    <citation type="journal article" date="2016" name="ISME J.">
        <title>Chasing the elusive Euryarchaeota class WSA2: genomes reveal a uniquely fastidious methyl-reducing methanogen.</title>
        <authorList>
            <person name="Nobu M.K."/>
            <person name="Narihiro T."/>
            <person name="Kuroda K."/>
            <person name="Mei R."/>
            <person name="Liu W.T."/>
        </authorList>
    </citation>
    <scope>NUCLEOTIDE SEQUENCE [LARGE SCALE GENOMIC DNA]</scope>
    <source>
        <strain evidence="11">B03fssc0709_Meth_Bin005</strain>
        <strain evidence="12">B15fssc0709_Meth_Bin003</strain>
        <strain evidence="13">BMIXfssc0709_Meth_Bin006</strain>
    </source>
</reference>
<dbReference type="EMBL" id="LNJC01000014">
    <property type="protein sequence ID" value="KYC50399.1"/>
    <property type="molecule type" value="Genomic_DNA"/>
</dbReference>
<dbReference type="InterPro" id="IPR014864">
    <property type="entry name" value="TF_NikR_Ni-bd_C"/>
</dbReference>
<dbReference type="Pfam" id="PF08753">
    <property type="entry name" value="NikR_C"/>
    <property type="match status" value="1"/>
</dbReference>
<dbReference type="EMBL" id="LNGE01000021">
    <property type="protein sequence ID" value="KYC45359.1"/>
    <property type="molecule type" value="Genomic_DNA"/>
</dbReference>
<dbReference type="SUPFAM" id="SSF47598">
    <property type="entry name" value="Ribbon-helix-helix"/>
    <property type="match status" value="1"/>
</dbReference>